<evidence type="ECO:0000313" key="5">
    <source>
        <dbReference type="Proteomes" id="UP000249218"/>
    </source>
</evidence>
<keyword evidence="1" id="KW-0853">WD repeat</keyword>
<dbReference type="GO" id="GO:0061512">
    <property type="term" value="P:protein localization to cilium"/>
    <property type="evidence" value="ECO:0007669"/>
    <property type="project" value="TreeGrafter"/>
</dbReference>
<feature type="compositionally biased region" description="Polar residues" evidence="3">
    <location>
        <begin position="254"/>
        <end position="271"/>
    </location>
</feature>
<proteinExistence type="predicted"/>
<dbReference type="OrthoDB" id="10255582at2759"/>
<accession>A0A2W1BXW6</accession>
<dbReference type="PANTHER" id="PTHR12764">
    <property type="entry name" value="WD REPEAT DOMAIN-RELATED"/>
    <property type="match status" value="1"/>
</dbReference>
<dbReference type="GO" id="GO:1905515">
    <property type="term" value="P:non-motile cilium assembly"/>
    <property type="evidence" value="ECO:0007669"/>
    <property type="project" value="TreeGrafter"/>
</dbReference>
<dbReference type="GO" id="GO:0030991">
    <property type="term" value="C:intraciliary transport particle A"/>
    <property type="evidence" value="ECO:0007669"/>
    <property type="project" value="TreeGrafter"/>
</dbReference>
<protein>
    <submittedName>
        <fullName evidence="4">Uncharacterized protein</fullName>
    </submittedName>
</protein>
<dbReference type="InterPro" id="IPR039857">
    <property type="entry name" value="Ift122/121"/>
</dbReference>
<evidence type="ECO:0000256" key="1">
    <source>
        <dbReference type="ARBA" id="ARBA00022574"/>
    </source>
</evidence>
<evidence type="ECO:0000256" key="2">
    <source>
        <dbReference type="ARBA" id="ARBA00022737"/>
    </source>
</evidence>
<dbReference type="EMBL" id="KZ149901">
    <property type="protein sequence ID" value="PZC78495.1"/>
    <property type="molecule type" value="Genomic_DNA"/>
</dbReference>
<name>A0A2W1BXW6_HELAM</name>
<dbReference type="GO" id="GO:0035721">
    <property type="term" value="P:intraciliary retrograde transport"/>
    <property type="evidence" value="ECO:0007669"/>
    <property type="project" value="TreeGrafter"/>
</dbReference>
<evidence type="ECO:0000256" key="3">
    <source>
        <dbReference type="SAM" id="MobiDB-lite"/>
    </source>
</evidence>
<evidence type="ECO:0000313" key="4">
    <source>
        <dbReference type="EMBL" id="PZC78495.1"/>
    </source>
</evidence>
<organism evidence="4 5">
    <name type="scientific">Helicoverpa armigera</name>
    <name type="common">Cotton bollworm</name>
    <name type="synonym">Heliothis armigera</name>
    <dbReference type="NCBI Taxonomy" id="29058"/>
    <lineage>
        <taxon>Eukaryota</taxon>
        <taxon>Metazoa</taxon>
        <taxon>Ecdysozoa</taxon>
        <taxon>Arthropoda</taxon>
        <taxon>Hexapoda</taxon>
        <taxon>Insecta</taxon>
        <taxon>Pterygota</taxon>
        <taxon>Neoptera</taxon>
        <taxon>Endopterygota</taxon>
        <taxon>Lepidoptera</taxon>
        <taxon>Glossata</taxon>
        <taxon>Ditrysia</taxon>
        <taxon>Noctuoidea</taxon>
        <taxon>Noctuidae</taxon>
        <taxon>Heliothinae</taxon>
        <taxon>Helicoverpa</taxon>
    </lineage>
</organism>
<dbReference type="GO" id="GO:0097730">
    <property type="term" value="C:non-motile cilium"/>
    <property type="evidence" value="ECO:0007669"/>
    <property type="project" value="TreeGrafter"/>
</dbReference>
<keyword evidence="5" id="KW-1185">Reference proteome</keyword>
<feature type="non-terminal residue" evidence="4">
    <location>
        <position position="1"/>
    </location>
</feature>
<keyword evidence="2" id="KW-0677">Repeat</keyword>
<reference evidence="4 5" key="1">
    <citation type="journal article" date="2017" name="BMC Biol.">
        <title>Genomic innovations, transcriptional plasticity and gene loss underlying the evolution and divergence of two highly polyphagous and invasive Helicoverpa pest species.</title>
        <authorList>
            <person name="Pearce S.L."/>
            <person name="Clarke D.F."/>
            <person name="East P.D."/>
            <person name="Elfekih S."/>
            <person name="Gordon K.H."/>
            <person name="Jermiin L.S."/>
            <person name="McGaughran A."/>
            <person name="Oakeshott J.G."/>
            <person name="Papanikolaou A."/>
            <person name="Perera O.P."/>
            <person name="Rane R.V."/>
            <person name="Richards S."/>
            <person name="Tay W.T."/>
            <person name="Walsh T.K."/>
            <person name="Anderson A."/>
            <person name="Anderson C.J."/>
            <person name="Asgari S."/>
            <person name="Board P.G."/>
            <person name="Bretschneider A."/>
            <person name="Campbell P.M."/>
            <person name="Chertemps T."/>
            <person name="Christeller J.T."/>
            <person name="Coppin C.W."/>
            <person name="Downes S.J."/>
            <person name="Duan G."/>
            <person name="Farnsworth C.A."/>
            <person name="Good R.T."/>
            <person name="Han L.B."/>
            <person name="Han Y.C."/>
            <person name="Hatje K."/>
            <person name="Horne I."/>
            <person name="Huang Y.P."/>
            <person name="Hughes D.S."/>
            <person name="Jacquin-Joly E."/>
            <person name="James W."/>
            <person name="Jhangiani S."/>
            <person name="Kollmar M."/>
            <person name="Kuwar S.S."/>
            <person name="Li S."/>
            <person name="Liu N.Y."/>
            <person name="Maibeche M.T."/>
            <person name="Miller J.R."/>
            <person name="Montagne N."/>
            <person name="Perry T."/>
            <person name="Qu J."/>
            <person name="Song S.V."/>
            <person name="Sutton G.G."/>
            <person name="Vogel H."/>
            <person name="Walenz B.P."/>
            <person name="Xu W."/>
            <person name="Zhang H.J."/>
            <person name="Zou Z."/>
            <person name="Batterham P."/>
            <person name="Edwards O.R."/>
            <person name="Feyereisen R."/>
            <person name="Gibbs R.A."/>
            <person name="Heckel D.G."/>
            <person name="McGrath A."/>
            <person name="Robin C."/>
            <person name="Scherer S.E."/>
            <person name="Worley K.C."/>
            <person name="Wu Y.D."/>
        </authorList>
    </citation>
    <scope>NUCLEOTIDE SEQUENCE [LARGE SCALE GENOMIC DNA]</scope>
    <source>
        <strain evidence="4">Harm_GR_Male_#8</strain>
        <tissue evidence="4">Whole organism</tissue>
    </source>
</reference>
<dbReference type="Proteomes" id="UP000249218">
    <property type="component" value="Unassembled WGS sequence"/>
</dbReference>
<sequence length="271" mass="30505">ERNTALRDYRNNDRLARIYHAYDVVHRCVNEPFSLSQPEALLNAARYILALIDTEPPSGVSMFCIYLCLSKQAKVLNANTLARQMLDKILGLQIPHKFQESVELLILKTRASTGVESRDDEVAPLCWRCRRHAPPLCASRCPYCRHALAHSLATHEVLPLVQFEPAEGVVVCSRGALLQLSPASVVVIQRPPLSPLLYRNMLPELPATACQHCHNLFYLEDFEIQVVTKGHCPFCRHPAEQPRGDEEETEDSLLNDSSLTPTSPSNDRSSW</sequence>
<dbReference type="PANTHER" id="PTHR12764:SF4">
    <property type="entry name" value="INTRAFLAGELLAR TRANSPORT PROTEIN 122 HOMOLOG"/>
    <property type="match status" value="1"/>
</dbReference>
<feature type="region of interest" description="Disordered" evidence="3">
    <location>
        <begin position="239"/>
        <end position="271"/>
    </location>
</feature>
<dbReference type="AlphaFoldDB" id="A0A2W1BXW6"/>
<gene>
    <name evidence="4" type="primary">HaOG202061</name>
    <name evidence="4" type="ORF">B5X24_HaOG202061</name>
</gene>